<dbReference type="EMBL" id="LUEZ02000106">
    <property type="protein sequence ID" value="RDB18209.1"/>
    <property type="molecule type" value="Genomic_DNA"/>
</dbReference>
<dbReference type="AlphaFoldDB" id="A0A369J812"/>
<protein>
    <submittedName>
        <fullName evidence="1">Uncharacterized protein</fullName>
    </submittedName>
</protein>
<organism evidence="1 2">
    <name type="scientific">Hypsizygus marmoreus</name>
    <name type="common">White beech mushroom</name>
    <name type="synonym">Agaricus marmoreus</name>
    <dbReference type="NCBI Taxonomy" id="39966"/>
    <lineage>
        <taxon>Eukaryota</taxon>
        <taxon>Fungi</taxon>
        <taxon>Dikarya</taxon>
        <taxon>Basidiomycota</taxon>
        <taxon>Agaricomycotina</taxon>
        <taxon>Agaricomycetes</taxon>
        <taxon>Agaricomycetidae</taxon>
        <taxon>Agaricales</taxon>
        <taxon>Tricholomatineae</taxon>
        <taxon>Lyophyllaceae</taxon>
        <taxon>Hypsizygus</taxon>
    </lineage>
</organism>
<dbReference type="Proteomes" id="UP000076154">
    <property type="component" value="Unassembled WGS sequence"/>
</dbReference>
<accession>A0A369J812</accession>
<evidence type="ECO:0000313" key="1">
    <source>
        <dbReference type="EMBL" id="RDB18209.1"/>
    </source>
</evidence>
<gene>
    <name evidence="1" type="ORF">Hypma_000577</name>
</gene>
<sequence length="68" mass="7951">MKDFEYAKTFDEGLENRTAINHSFSVRERWASGSFLLEHQLSLNSFCRSDAISFAGDELHLRRKRQVT</sequence>
<reference evidence="1" key="1">
    <citation type="submission" date="2018-04" db="EMBL/GenBank/DDBJ databases">
        <title>Whole genome sequencing of Hypsizygus marmoreus.</title>
        <authorList>
            <person name="Choi I.-G."/>
            <person name="Min B."/>
            <person name="Kim J.-G."/>
            <person name="Kim S."/>
            <person name="Oh Y.-L."/>
            <person name="Kong W.-S."/>
            <person name="Park H."/>
            <person name="Jeong J."/>
            <person name="Song E.-S."/>
        </authorList>
    </citation>
    <scope>NUCLEOTIDE SEQUENCE [LARGE SCALE GENOMIC DNA]</scope>
    <source>
        <strain evidence="1">51987-8</strain>
    </source>
</reference>
<dbReference type="InParanoid" id="A0A369J812"/>
<proteinExistence type="predicted"/>
<comment type="caution">
    <text evidence="1">The sequence shown here is derived from an EMBL/GenBank/DDBJ whole genome shotgun (WGS) entry which is preliminary data.</text>
</comment>
<name>A0A369J812_HYPMA</name>
<keyword evidence="2" id="KW-1185">Reference proteome</keyword>
<evidence type="ECO:0000313" key="2">
    <source>
        <dbReference type="Proteomes" id="UP000076154"/>
    </source>
</evidence>